<gene>
    <name evidence="7" type="ORF">PanWU01x14_000220</name>
</gene>
<keyword evidence="5" id="KW-0067">ATP-binding</keyword>
<dbReference type="Proteomes" id="UP000237105">
    <property type="component" value="Unassembled WGS sequence"/>
</dbReference>
<dbReference type="STRING" id="3476.A0A2P5E4J9"/>
<evidence type="ECO:0000256" key="6">
    <source>
        <dbReference type="SAM" id="MobiDB-lite"/>
    </source>
</evidence>
<evidence type="ECO:0000256" key="4">
    <source>
        <dbReference type="ARBA" id="ARBA00022777"/>
    </source>
</evidence>
<dbReference type="GO" id="GO:0004674">
    <property type="term" value="F:protein serine/threonine kinase activity"/>
    <property type="evidence" value="ECO:0007669"/>
    <property type="project" value="UniProtKB-KW"/>
</dbReference>
<keyword evidence="3" id="KW-0547">Nucleotide-binding</keyword>
<dbReference type="OrthoDB" id="1748393at2759"/>
<accession>A0A2P5E4J9</accession>
<keyword evidence="4 7" id="KW-0418">Kinase</keyword>
<evidence type="ECO:0000256" key="1">
    <source>
        <dbReference type="ARBA" id="ARBA00022527"/>
    </source>
</evidence>
<evidence type="ECO:0000256" key="5">
    <source>
        <dbReference type="ARBA" id="ARBA00022840"/>
    </source>
</evidence>
<feature type="region of interest" description="Disordered" evidence="6">
    <location>
        <begin position="349"/>
        <end position="375"/>
    </location>
</feature>
<dbReference type="Gene3D" id="1.10.510.10">
    <property type="entry name" value="Transferase(Phosphotransferase) domain 1"/>
    <property type="match status" value="1"/>
</dbReference>
<dbReference type="PANTHER" id="PTHR27002">
    <property type="entry name" value="RECEPTOR-LIKE SERINE/THREONINE-PROTEIN KINASE SD1-8"/>
    <property type="match status" value="1"/>
</dbReference>
<dbReference type="GO" id="GO:0005524">
    <property type="term" value="F:ATP binding"/>
    <property type="evidence" value="ECO:0007669"/>
    <property type="project" value="UniProtKB-KW"/>
</dbReference>
<keyword evidence="8" id="KW-1185">Reference proteome</keyword>
<dbReference type="PANTHER" id="PTHR27002:SF1110">
    <property type="entry name" value="RECEPTOR-LIKE SERINE_THREONINE-PROTEIN KINASE"/>
    <property type="match status" value="1"/>
</dbReference>
<keyword evidence="1" id="KW-0723">Serine/threonine-protein kinase</keyword>
<evidence type="ECO:0000256" key="2">
    <source>
        <dbReference type="ARBA" id="ARBA00022679"/>
    </source>
</evidence>
<name>A0A2P5E4J9_PARAD</name>
<protein>
    <submittedName>
        <fullName evidence="7">Tyrosine-protein kinase</fullName>
    </submittedName>
</protein>
<proteinExistence type="predicted"/>
<dbReference type="InterPro" id="IPR011009">
    <property type="entry name" value="Kinase-like_dom_sf"/>
</dbReference>
<dbReference type="SUPFAM" id="SSF56112">
    <property type="entry name" value="Protein kinase-like (PK-like)"/>
    <property type="match status" value="1"/>
</dbReference>
<evidence type="ECO:0000313" key="8">
    <source>
        <dbReference type="Proteomes" id="UP000237105"/>
    </source>
</evidence>
<organism evidence="7 8">
    <name type="scientific">Parasponia andersonii</name>
    <name type="common">Sponia andersonii</name>
    <dbReference type="NCBI Taxonomy" id="3476"/>
    <lineage>
        <taxon>Eukaryota</taxon>
        <taxon>Viridiplantae</taxon>
        <taxon>Streptophyta</taxon>
        <taxon>Embryophyta</taxon>
        <taxon>Tracheophyta</taxon>
        <taxon>Spermatophyta</taxon>
        <taxon>Magnoliopsida</taxon>
        <taxon>eudicotyledons</taxon>
        <taxon>Gunneridae</taxon>
        <taxon>Pentapetalae</taxon>
        <taxon>rosids</taxon>
        <taxon>fabids</taxon>
        <taxon>Rosales</taxon>
        <taxon>Cannabaceae</taxon>
        <taxon>Parasponia</taxon>
    </lineage>
</organism>
<dbReference type="EMBL" id="JXTB01000001">
    <property type="protein sequence ID" value="PON80466.1"/>
    <property type="molecule type" value="Genomic_DNA"/>
</dbReference>
<dbReference type="AlphaFoldDB" id="A0A2P5E4J9"/>
<sequence>MRSCACGTTMISYPLSTGPDCGDSMYSFFCGITDLITFKAKFQQPKLQLNQSLPFKVTTWCYVGSSNFDSQFSSGGTNEVEIGWEIPREPTCTSDADCKEWPNSTCSNATSDMKKRCLYNANFKWNGIALNCTRNLDISNREPSEEESHGKNMPLRLIVVPTITWCCFFGIHFYFCYHLEKKNVEEARISDQRNKAPFKQDTQRRIKHLMDSAKFEEEYETGIDVPFFDFESILAATDDFSDANKLGQGGYGPVYKDSRLRIIGRDLKTSNILPDQKMNPKISDFGLARITLHESCNEDQFMRCVKVGLLCVQEDPSECPTMSSIITMLDRESATVLTPQEPAFFLRRDATAAASSSSSGKPQTRPEITVTFDGR</sequence>
<evidence type="ECO:0000256" key="3">
    <source>
        <dbReference type="ARBA" id="ARBA00022741"/>
    </source>
</evidence>
<comment type="caution">
    <text evidence="7">The sequence shown here is derived from an EMBL/GenBank/DDBJ whole genome shotgun (WGS) entry which is preliminary data.</text>
</comment>
<keyword evidence="2" id="KW-0808">Transferase</keyword>
<evidence type="ECO:0000313" key="7">
    <source>
        <dbReference type="EMBL" id="PON80466.1"/>
    </source>
</evidence>
<dbReference type="GO" id="GO:0005886">
    <property type="term" value="C:plasma membrane"/>
    <property type="evidence" value="ECO:0007669"/>
    <property type="project" value="TreeGrafter"/>
</dbReference>
<reference evidence="8" key="1">
    <citation type="submission" date="2016-06" db="EMBL/GenBank/DDBJ databases">
        <title>Parallel loss of symbiosis genes in relatives of nitrogen-fixing non-legume Parasponia.</title>
        <authorList>
            <person name="Van Velzen R."/>
            <person name="Holmer R."/>
            <person name="Bu F."/>
            <person name="Rutten L."/>
            <person name="Van Zeijl A."/>
            <person name="Liu W."/>
            <person name="Santuari L."/>
            <person name="Cao Q."/>
            <person name="Sharma T."/>
            <person name="Shen D."/>
            <person name="Roswanjaya Y."/>
            <person name="Wardhani T."/>
            <person name="Kalhor M.S."/>
            <person name="Jansen J."/>
            <person name="Van den Hoogen J."/>
            <person name="Gungor B."/>
            <person name="Hartog M."/>
            <person name="Hontelez J."/>
            <person name="Verver J."/>
            <person name="Yang W.-C."/>
            <person name="Schijlen E."/>
            <person name="Repin R."/>
            <person name="Schilthuizen M."/>
            <person name="Schranz E."/>
            <person name="Heidstra R."/>
            <person name="Miyata K."/>
            <person name="Fedorova E."/>
            <person name="Kohlen W."/>
            <person name="Bisseling T."/>
            <person name="Smit S."/>
            <person name="Geurts R."/>
        </authorList>
    </citation>
    <scope>NUCLEOTIDE SEQUENCE [LARGE SCALE GENOMIC DNA]</scope>
    <source>
        <strain evidence="8">cv. WU1-14</strain>
    </source>
</reference>